<keyword evidence="3" id="KW-0597">Phosphoprotein</keyword>
<dbReference type="Pfam" id="PF07989">
    <property type="entry name" value="Cnn_1N"/>
    <property type="match status" value="1"/>
</dbReference>
<dbReference type="EMBL" id="PXOA01000512">
    <property type="protein sequence ID" value="RFU74665.1"/>
    <property type="molecule type" value="Genomic_DNA"/>
</dbReference>
<sequence length="1137" mass="131063">MAHQGFGGVLDTPRSNIGDATYLSRQPDFADISQEASFLSPEKDGNFLQQLRNGGRSNGINIRTPRQRGPLADRRNLPSNIGGGEFTPLLKSATRNSIRRNGKENHAAISTTPAALRRIDEDDMTPLPRMDASIFSTRNVSYLDNDLPQVEASSAASTPMGLPPLRDADKGPLQDGNQLSLREQENVIDRIEKENFGLKLKIHFLEEALRKAGPGFSEAALKENTELKVDKVTMQRELQRYKKQITTAERDLESYRQQMLELQEKAKKKYANENQQVELDTLRQTLQDRESDIDELQRQVSQGQDHQDKVEKLQDNVEDLEAELREKDRLITEREDLLEDLKEKLDEAEAKAKDLEENAVDQDANQHEEEMEEAQATIRGLQESVNDLENKVKEMRERMNSALSQKEKAEEALDELQEEMVNKSVMTKGLSRQIEEKVSRLQEELTKSSEEYTTLEQEAAKLNQENVDLKAAMQDLHTERDDFERERQNFERQRLSLEKSLAEERTYSLEIEKDLRGQYEGEIQRLSNEISDLQAEIQAKDNLFKSNGSSSEKWEIEKQSLELKRAQAEEKAAELQRTVDHLLELEQELQGQYEEEIQRLNNEVSDLHAEIREKDSLHHDSEKWETRIKVLESERARAEEKAAGLQITVDHLRDVERDLQGQYEDEIQRLNDEVSDLQAEIREKDSLYDNDSEKWENEKKTLESERARAEERASGLQRTIDRLREAEGSLSNKETKLQEAMQSEADRHRSEEGVLNRQISDLQDALETRQGLLTKLRNELSTVRDDLRQTQIDYQAQVNKVVVLEVEVEELKLRGDDERKTSQTTTHATSQAIQELQRQLEDIEDQKLVLEEVLEEARQDAEETAAQHEHTLQRLVQKLDKAERERDAAAASHTETNKQSQRLRKSQAEVENLEHDILQQQELIDGLMASETVLRRKLERARSERAAYRMSAEKLQKDLQHLKKEAVSAQKYGHHHGHAEEALSTIVRAAEGAEARHKKELRGMVIQMEWMQARWEREASLRSDAAYAKKFLQLQLNIANACNKAQLRELEHIRTNILQSRKPLALPRPLNFTSPGGSSSPTLKSFLVMARFIARMRIAARNWAGQEVVRQKLRSAAEERRRNKRSKQLKVVPVDVF</sequence>
<keyword evidence="4" id="KW-0175">Coiled coil</keyword>
<dbReference type="GO" id="GO:0005794">
    <property type="term" value="C:Golgi apparatus"/>
    <property type="evidence" value="ECO:0007669"/>
    <property type="project" value="TreeGrafter"/>
</dbReference>
<feature type="region of interest" description="Disordered" evidence="6">
    <location>
        <begin position="728"/>
        <end position="755"/>
    </location>
</feature>
<reference evidence="9 10" key="1">
    <citation type="journal article" date="2018" name="PLoS Pathog.">
        <title>Evolution of structural diversity of trichothecenes, a family of toxins produced by plant pathogenic and entomopathogenic fungi.</title>
        <authorList>
            <person name="Proctor R.H."/>
            <person name="McCormick S.P."/>
            <person name="Kim H.S."/>
            <person name="Cardoza R.E."/>
            <person name="Stanley A.M."/>
            <person name="Lindo L."/>
            <person name="Kelly A."/>
            <person name="Brown D.W."/>
            <person name="Lee T."/>
            <person name="Vaughan M.M."/>
            <person name="Alexander N.J."/>
            <person name="Busman M."/>
            <person name="Gutierrez S."/>
        </authorList>
    </citation>
    <scope>NUCLEOTIDE SEQUENCE [LARGE SCALE GENOMIC DNA]</scope>
    <source>
        <strain evidence="9 10">IBT 40837</strain>
    </source>
</reference>
<name>A0A395NEY4_TRIAR</name>
<evidence type="ECO:0000256" key="3">
    <source>
        <dbReference type="ARBA" id="ARBA00022553"/>
    </source>
</evidence>
<dbReference type="PANTHER" id="PTHR19327">
    <property type="entry name" value="GOLGIN"/>
    <property type="match status" value="1"/>
</dbReference>
<evidence type="ECO:0000259" key="8">
    <source>
        <dbReference type="Pfam" id="PF10495"/>
    </source>
</evidence>
<dbReference type="GO" id="GO:0031267">
    <property type="term" value="F:small GTPase binding"/>
    <property type="evidence" value="ECO:0007669"/>
    <property type="project" value="TreeGrafter"/>
</dbReference>
<comment type="caution">
    <text evidence="9">The sequence shown here is derived from an EMBL/GenBank/DDBJ whole genome shotgun (WGS) entry which is preliminary data.</text>
</comment>
<dbReference type="OrthoDB" id="10255000at2759"/>
<feature type="region of interest" description="Disordered" evidence="6">
    <location>
        <begin position="152"/>
        <end position="180"/>
    </location>
</feature>
<feature type="domain" description="Centrosomin N-terminal motif 1" evidence="7">
    <location>
        <begin position="180"/>
        <end position="253"/>
    </location>
</feature>
<dbReference type="InterPro" id="IPR019528">
    <property type="entry name" value="PACT_domain"/>
</dbReference>
<protein>
    <submittedName>
        <fullName evidence="9">Spindle associated</fullName>
    </submittedName>
</protein>
<evidence type="ECO:0000256" key="2">
    <source>
        <dbReference type="ARBA" id="ARBA00022490"/>
    </source>
</evidence>
<evidence type="ECO:0000313" key="9">
    <source>
        <dbReference type="EMBL" id="RFU74665.1"/>
    </source>
</evidence>
<dbReference type="AlphaFoldDB" id="A0A395NEY4"/>
<evidence type="ECO:0000256" key="5">
    <source>
        <dbReference type="ARBA" id="ARBA00023212"/>
    </source>
</evidence>
<comment type="subcellular location">
    <subcellularLocation>
        <location evidence="1">Cytoplasm</location>
        <location evidence="1">Cytoskeleton</location>
        <location evidence="1">Microtubule organizing center</location>
    </subcellularLocation>
</comment>
<keyword evidence="10" id="KW-1185">Reference proteome</keyword>
<feature type="compositionally biased region" description="Basic and acidic residues" evidence="6">
    <location>
        <begin position="728"/>
        <end position="737"/>
    </location>
</feature>
<dbReference type="GO" id="GO:0005815">
    <property type="term" value="C:microtubule organizing center"/>
    <property type="evidence" value="ECO:0007669"/>
    <property type="project" value="UniProtKB-SubCell"/>
</dbReference>
<dbReference type="PANTHER" id="PTHR19327:SF0">
    <property type="entry name" value="GOLGIN SUBFAMILY A MEMBER 4"/>
    <property type="match status" value="1"/>
</dbReference>
<feature type="region of interest" description="Disordered" evidence="6">
    <location>
        <begin position="53"/>
        <end position="85"/>
    </location>
</feature>
<organism evidence="9 10">
    <name type="scientific">Trichoderma arundinaceum</name>
    <dbReference type="NCBI Taxonomy" id="490622"/>
    <lineage>
        <taxon>Eukaryota</taxon>
        <taxon>Fungi</taxon>
        <taxon>Dikarya</taxon>
        <taxon>Ascomycota</taxon>
        <taxon>Pezizomycotina</taxon>
        <taxon>Sordariomycetes</taxon>
        <taxon>Hypocreomycetidae</taxon>
        <taxon>Hypocreales</taxon>
        <taxon>Hypocreaceae</taxon>
        <taxon>Trichoderma</taxon>
    </lineage>
</organism>
<dbReference type="Pfam" id="PF10495">
    <property type="entry name" value="PACT_coil_coil"/>
    <property type="match status" value="1"/>
</dbReference>
<keyword evidence="2" id="KW-0963">Cytoplasm</keyword>
<dbReference type="Proteomes" id="UP000266272">
    <property type="component" value="Unassembled WGS sequence"/>
</dbReference>
<dbReference type="InterPro" id="IPR012943">
    <property type="entry name" value="Cnn_1N"/>
</dbReference>
<evidence type="ECO:0000259" key="7">
    <source>
        <dbReference type="Pfam" id="PF07989"/>
    </source>
</evidence>
<gene>
    <name evidence="9" type="ORF">TARUN_7577</name>
</gene>
<feature type="domain" description="Pericentrin/AKAP-450 centrosomal targeting" evidence="8">
    <location>
        <begin position="1014"/>
        <end position="1103"/>
    </location>
</feature>
<dbReference type="STRING" id="490622.A0A395NEY4"/>
<dbReference type="GO" id="GO:0048193">
    <property type="term" value="P:Golgi vesicle transport"/>
    <property type="evidence" value="ECO:0007669"/>
    <property type="project" value="TreeGrafter"/>
</dbReference>
<evidence type="ECO:0000256" key="6">
    <source>
        <dbReference type="SAM" id="MobiDB-lite"/>
    </source>
</evidence>
<proteinExistence type="predicted"/>
<feature type="compositionally biased region" description="Basic and acidic residues" evidence="6">
    <location>
        <begin position="744"/>
        <end position="754"/>
    </location>
</feature>
<dbReference type="SUPFAM" id="SSF90257">
    <property type="entry name" value="Myosin rod fragments"/>
    <property type="match status" value="1"/>
</dbReference>
<feature type="region of interest" description="Disordered" evidence="6">
    <location>
        <begin position="688"/>
        <end position="716"/>
    </location>
</feature>
<evidence type="ECO:0000313" key="10">
    <source>
        <dbReference type="Proteomes" id="UP000266272"/>
    </source>
</evidence>
<evidence type="ECO:0000256" key="4">
    <source>
        <dbReference type="ARBA" id="ARBA00023054"/>
    </source>
</evidence>
<feature type="region of interest" description="Disordered" evidence="6">
    <location>
        <begin position="352"/>
        <end position="372"/>
    </location>
</feature>
<keyword evidence="5" id="KW-0206">Cytoskeleton</keyword>
<evidence type="ECO:0000256" key="1">
    <source>
        <dbReference type="ARBA" id="ARBA00004267"/>
    </source>
</evidence>
<dbReference type="Gene3D" id="1.10.287.1490">
    <property type="match status" value="2"/>
</dbReference>
<accession>A0A395NEY4</accession>